<feature type="transmembrane region" description="Helical" evidence="1">
    <location>
        <begin position="6"/>
        <end position="25"/>
    </location>
</feature>
<protein>
    <submittedName>
        <fullName evidence="2">Uncharacterized protein</fullName>
    </submittedName>
</protein>
<dbReference type="AlphaFoldDB" id="A0A1I0B1Z1"/>
<dbReference type="RefSeq" id="WP_074648256.1">
    <property type="nucleotide sequence ID" value="NZ_FOIL01000003.1"/>
</dbReference>
<name>A0A1I0B1Z1_9FIRM</name>
<reference evidence="2 3" key="1">
    <citation type="submission" date="2016-10" db="EMBL/GenBank/DDBJ databases">
        <authorList>
            <person name="de Groot N.N."/>
        </authorList>
    </citation>
    <scope>NUCLEOTIDE SEQUENCE [LARGE SCALE GENOMIC DNA]</scope>
    <source>
        <strain evidence="2 3">KH1P1</strain>
    </source>
</reference>
<dbReference type="Proteomes" id="UP000199820">
    <property type="component" value="Unassembled WGS sequence"/>
</dbReference>
<accession>A0A1I0B1Z1</accession>
<proteinExistence type="predicted"/>
<dbReference type="STRING" id="1526.SAMN02910262_01595"/>
<keyword evidence="1" id="KW-0812">Transmembrane</keyword>
<keyword evidence="3" id="KW-1185">Reference proteome</keyword>
<dbReference type="EMBL" id="FOIL01000003">
    <property type="protein sequence ID" value="SET00855.1"/>
    <property type="molecule type" value="Genomic_DNA"/>
</dbReference>
<evidence type="ECO:0000256" key="1">
    <source>
        <dbReference type="SAM" id="Phobius"/>
    </source>
</evidence>
<evidence type="ECO:0000313" key="2">
    <source>
        <dbReference type="EMBL" id="SET00855.1"/>
    </source>
</evidence>
<evidence type="ECO:0000313" key="3">
    <source>
        <dbReference type="Proteomes" id="UP000199820"/>
    </source>
</evidence>
<keyword evidence="1" id="KW-1133">Transmembrane helix</keyword>
<sequence length="78" mass="8745">MEQIIAIVIGSLFIAGLAASLAFLYKDKPMQSSPCRTCTADCPSKKLSPEEQKEYYKKELEKIKASKCGETRKEKEDV</sequence>
<organism evidence="2 3">
    <name type="scientific">[Clostridium] aminophilum</name>
    <dbReference type="NCBI Taxonomy" id="1526"/>
    <lineage>
        <taxon>Bacteria</taxon>
        <taxon>Bacillati</taxon>
        <taxon>Bacillota</taxon>
        <taxon>Clostridia</taxon>
        <taxon>Lachnospirales</taxon>
        <taxon>Lachnospiraceae</taxon>
    </lineage>
</organism>
<gene>
    <name evidence="2" type="ORF">SAMN04487771_100362</name>
</gene>
<dbReference type="OrthoDB" id="9906410at2"/>
<keyword evidence="1" id="KW-0472">Membrane</keyword>